<reference evidence="2 3" key="1">
    <citation type="submission" date="2022-12" db="EMBL/GenBank/DDBJ databases">
        <title>Two new species, Stenotrophomonas aracearum and Stenotrophomonas oahuensis, isolated from Anthurium (Araceae family) in Hawaii.</title>
        <authorList>
            <person name="Chunag S.C."/>
            <person name="Dobhal S."/>
            <person name="Alvarez A."/>
            <person name="Arif M."/>
        </authorList>
    </citation>
    <scope>NUCLEOTIDE SEQUENCE [LARGE SCALE GENOMIC DNA]</scope>
    <source>
        <strain evidence="2 3">A5586</strain>
    </source>
</reference>
<gene>
    <name evidence="2" type="ORF">PDM29_08875</name>
</gene>
<dbReference type="Proteomes" id="UP001302072">
    <property type="component" value="Chromosome"/>
</dbReference>
<evidence type="ECO:0000313" key="3">
    <source>
        <dbReference type="Proteomes" id="UP001302072"/>
    </source>
</evidence>
<feature type="signal peptide" evidence="1">
    <location>
        <begin position="1"/>
        <end position="24"/>
    </location>
</feature>
<keyword evidence="1" id="KW-0732">Signal</keyword>
<sequence>MWKFSARRTCLLALMVVSPTPAWAMCCPGDATIIKAAESGLGQSQPSASDLSLDPRWRVHAFERDGISYYQVGDVMGVLQFIVARSGQTFWLLPAGYTDAQIILPSDDRSTNPAANAEEVYRHPEFALVVSGIGTASSWWVELRPTSSPKPSTP</sequence>
<keyword evidence="3" id="KW-1185">Reference proteome</keyword>
<proteinExistence type="predicted"/>
<evidence type="ECO:0000256" key="1">
    <source>
        <dbReference type="SAM" id="SignalP"/>
    </source>
</evidence>
<evidence type="ECO:0000313" key="2">
    <source>
        <dbReference type="EMBL" id="WNH54373.1"/>
    </source>
</evidence>
<dbReference type="EMBL" id="CP115541">
    <property type="protein sequence ID" value="WNH54373.1"/>
    <property type="molecule type" value="Genomic_DNA"/>
</dbReference>
<dbReference type="RefSeq" id="WP_311193474.1">
    <property type="nucleotide sequence ID" value="NZ_CP115541.1"/>
</dbReference>
<name>A0ABY9YTS5_9GAMM</name>
<organism evidence="2 3">
    <name type="scientific">Stenotrophomonas oahuensis</name>
    <dbReference type="NCBI Taxonomy" id="3003271"/>
    <lineage>
        <taxon>Bacteria</taxon>
        <taxon>Pseudomonadati</taxon>
        <taxon>Pseudomonadota</taxon>
        <taxon>Gammaproteobacteria</taxon>
        <taxon>Lysobacterales</taxon>
        <taxon>Lysobacteraceae</taxon>
        <taxon>Stenotrophomonas</taxon>
    </lineage>
</organism>
<accession>A0ABY9YTS5</accession>
<protein>
    <submittedName>
        <fullName evidence="2">Uncharacterized protein</fullName>
    </submittedName>
</protein>
<feature type="chain" id="PRO_5045308593" evidence="1">
    <location>
        <begin position="25"/>
        <end position="154"/>
    </location>
</feature>